<dbReference type="InterPro" id="IPR038734">
    <property type="entry name" value="YhaN_AAA"/>
</dbReference>
<evidence type="ECO:0000313" key="5">
    <source>
        <dbReference type="Proteomes" id="UP000637359"/>
    </source>
</evidence>
<sequence length="991" mass="117357">MKLLQATIYGFGKWVDYHIDFSKDSFLIIYGENESGKTTLQRFILFMLFGMPPKQRRFYQPKTSSKMGGSLTVFDPEVGIYTIERLADTRNGVAICHTADGEEHDENWLRDKLHGIDEKTYQAIFSFSAADLSRLQDVKQENISEILLGIGLTGSSKIHSIEKRLDQRISDYFKPYGKNPVINQQLVKLEQLHVQLHELENEESTYREKKNAIIELETDIEHVTQQMKEYKQAQYQLDKLMQALPQVEAYKQYQLRLHELPEEIPFPEEGIERLESLKDKWYPLKSERNVLERNREKLIRELKELQNKNNDFPYEEAVAVCSKFADHQKVKENLFTIQEQIKTLDEGINSGITELNVGLNKDDLAELSLPFHLEKQWADLKQTFESLKQQLEVNKDSIQLQQAKQNRLEQELQDIELSLLKPEERKELEEVMEAYKETKLLHALQKEHIEKQKNWSKTRQQTNKRIGLFLSLSVFIGTFFGILAFVLKDYVYVSITAVSLLFGVTQWIYGKKSIHHMEVMLRQTIHPQSDNIVITEDERAKAAKILEINRENLRDIELLEDKLRDSDITLNQLREQKILLEQRELELEKEIANQRHIFTFLSHVEVVYWQELFHSLSGLLKDVKQVNELQIQEHEHNLELESYQETINRFFQRNHFENTPRTLLAKLEFLELGIEQYRQREKQLHQTKQSLREVEKQLNEIVMKCDTLEQEMNSLFMVANVKDEEAYYLKARELKEQKELVNHCEQIKAQYSSFFTKERWEEIVACPPKLSNIELEVTEILQEIQQLEEEREKKRNQLAQLKLDIKRLEASETYSQMIHKFEQEKEKLRKLAREWAIHKVAKELLTETKGNFRDKYLFKVMEKTTHFFQLLTNQVYIKVYPPVEDKPFVVERVDHIRFQVQELSQGTINQLYVALRLAISLVMSESLRMPFIMDDAFVHFDVVRYDRMISILNEISKQHQILLFTCKLDITSRMDNKNLIRLTNTVPLVEN</sequence>
<keyword evidence="1" id="KW-0175">Coiled coil</keyword>
<dbReference type="AlphaFoldDB" id="A0A923L512"/>
<dbReference type="PANTHER" id="PTHR41259:SF1">
    <property type="entry name" value="DOUBLE-STRAND BREAK REPAIR RAD50 ATPASE, PUTATIVE-RELATED"/>
    <property type="match status" value="1"/>
</dbReference>
<feature type="coiled-coil region" evidence="1">
    <location>
        <begin position="182"/>
        <end position="243"/>
    </location>
</feature>
<feature type="coiled-coil region" evidence="1">
    <location>
        <begin position="770"/>
        <end position="834"/>
    </location>
</feature>
<feature type="domain" description="YhaN AAA" evidence="3">
    <location>
        <begin position="1"/>
        <end position="202"/>
    </location>
</feature>
<keyword evidence="5" id="KW-1185">Reference proteome</keyword>
<evidence type="ECO:0000256" key="2">
    <source>
        <dbReference type="SAM" id="Phobius"/>
    </source>
</evidence>
<feature type="coiled-coil region" evidence="1">
    <location>
        <begin position="674"/>
        <end position="711"/>
    </location>
</feature>
<protein>
    <submittedName>
        <fullName evidence="4">AAA family ATPase</fullName>
    </submittedName>
</protein>
<keyword evidence="2" id="KW-0812">Transmembrane</keyword>
<reference evidence="4" key="1">
    <citation type="submission" date="2020-08" db="EMBL/GenBank/DDBJ databases">
        <title>Genome public.</title>
        <authorList>
            <person name="Liu C."/>
            <person name="Sun Q."/>
        </authorList>
    </citation>
    <scope>NUCLEOTIDE SEQUENCE</scope>
    <source>
        <strain evidence="4">BX22</strain>
    </source>
</reference>
<evidence type="ECO:0000256" key="1">
    <source>
        <dbReference type="SAM" id="Coils"/>
    </source>
</evidence>
<keyword evidence="2" id="KW-0472">Membrane</keyword>
<proteinExistence type="predicted"/>
<dbReference type="Gene3D" id="3.40.50.300">
    <property type="entry name" value="P-loop containing nucleotide triphosphate hydrolases"/>
    <property type="match status" value="2"/>
</dbReference>
<dbReference type="RefSeq" id="WP_186869321.1">
    <property type="nucleotide sequence ID" value="NZ_JACOOL010000004.1"/>
</dbReference>
<dbReference type="SUPFAM" id="SSF52540">
    <property type="entry name" value="P-loop containing nucleoside triphosphate hydrolases"/>
    <property type="match status" value="2"/>
</dbReference>
<dbReference type="EMBL" id="JACOOL010000004">
    <property type="protein sequence ID" value="MBC5636618.1"/>
    <property type="molecule type" value="Genomic_DNA"/>
</dbReference>
<dbReference type="InterPro" id="IPR027417">
    <property type="entry name" value="P-loop_NTPase"/>
</dbReference>
<evidence type="ECO:0000313" key="4">
    <source>
        <dbReference type="EMBL" id="MBC5636618.1"/>
    </source>
</evidence>
<accession>A0A923L512</accession>
<dbReference type="Proteomes" id="UP000637359">
    <property type="component" value="Unassembled WGS sequence"/>
</dbReference>
<evidence type="ECO:0000259" key="3">
    <source>
        <dbReference type="Pfam" id="PF13514"/>
    </source>
</evidence>
<feature type="transmembrane region" description="Helical" evidence="2">
    <location>
        <begin position="491"/>
        <end position="510"/>
    </location>
</feature>
<dbReference type="PANTHER" id="PTHR41259">
    <property type="entry name" value="DOUBLE-STRAND BREAK REPAIR RAD50 ATPASE, PUTATIVE-RELATED"/>
    <property type="match status" value="1"/>
</dbReference>
<organism evidence="4 5">
    <name type="scientific">Ornithinibacillus hominis</name>
    <dbReference type="NCBI Taxonomy" id="2763055"/>
    <lineage>
        <taxon>Bacteria</taxon>
        <taxon>Bacillati</taxon>
        <taxon>Bacillota</taxon>
        <taxon>Bacilli</taxon>
        <taxon>Bacillales</taxon>
        <taxon>Bacillaceae</taxon>
        <taxon>Ornithinibacillus</taxon>
    </lineage>
</organism>
<dbReference type="Pfam" id="PF13514">
    <property type="entry name" value="AAA_27"/>
    <property type="match status" value="1"/>
</dbReference>
<feature type="coiled-coil region" evidence="1">
    <location>
        <begin position="556"/>
        <end position="590"/>
    </location>
</feature>
<name>A0A923L512_9BACI</name>
<keyword evidence="2" id="KW-1133">Transmembrane helix</keyword>
<gene>
    <name evidence="4" type="ORF">H8S33_07245</name>
</gene>
<feature type="transmembrane region" description="Helical" evidence="2">
    <location>
        <begin position="466"/>
        <end position="485"/>
    </location>
</feature>
<comment type="caution">
    <text evidence="4">The sequence shown here is derived from an EMBL/GenBank/DDBJ whole genome shotgun (WGS) entry which is preliminary data.</text>
</comment>